<comment type="domain">
    <text evidence="6">The tight homohexamer forms a small pore which is positively charged.</text>
</comment>
<evidence type="ECO:0000256" key="5">
    <source>
        <dbReference type="ARBA" id="ARBA00024446"/>
    </source>
</evidence>
<sequence>MPQAVGVIETLGFPAVLAAADAMVKAAEVAIVYYDIAESGRLIVAVRGHVAEVKRAMESGIAAGEATFGGQVITHYIVPNPPENVEAVLPIHFTTKSEPFRIF</sequence>
<comment type="caution">
    <text evidence="8">The sequence shown here is derived from an EMBL/GenBank/DDBJ whole genome shotgun (WGS) entry which is preliminary data.</text>
</comment>
<protein>
    <recommendedName>
        <fullName evidence="6">Carboxysome shell protein CcmK</fullName>
    </recommendedName>
    <alternativeName>
        <fullName evidence="6">Carbon dioxide-concentrating mechanism protein CcmK</fullName>
    </alternativeName>
</protein>
<feature type="domain" description="BMC" evidence="7">
    <location>
        <begin position="4"/>
        <end position="90"/>
    </location>
</feature>
<comment type="function">
    <text evidence="6">One of the shell proteins of the carboxysome, a polyhedral inclusion where RuBisCO (ribulose bisphosphate carboxylase, rbcL-rbcS) is sequestered. Assembles into hexamers which make sheets that form the facets of the polyhedral carboxysome. The hexamer central pore probably regulates metabolite flux.</text>
</comment>
<proteinExistence type="inferred from homology"/>
<evidence type="ECO:0000313" key="9">
    <source>
        <dbReference type="Proteomes" id="UP000218238"/>
    </source>
</evidence>
<dbReference type="GO" id="GO:0015979">
    <property type="term" value="P:photosynthesis"/>
    <property type="evidence" value="ECO:0007669"/>
    <property type="project" value="UniProtKB-KW"/>
</dbReference>
<dbReference type="GO" id="GO:0015977">
    <property type="term" value="P:carbon fixation"/>
    <property type="evidence" value="ECO:0007669"/>
    <property type="project" value="UniProtKB-UniRule"/>
</dbReference>
<dbReference type="GO" id="GO:0031470">
    <property type="term" value="C:carboxysome"/>
    <property type="evidence" value="ECO:0007669"/>
    <property type="project" value="UniProtKB-SubCell"/>
</dbReference>
<comment type="subcellular location">
    <subcellularLocation>
        <location evidence="3 6">Carboxysome</location>
    </subcellularLocation>
</comment>
<organism evidence="8 9">
    <name type="scientific">Brunnivagina elsteri CCALA 953</name>
    <dbReference type="NCBI Taxonomy" id="987040"/>
    <lineage>
        <taxon>Bacteria</taxon>
        <taxon>Bacillati</taxon>
        <taxon>Cyanobacteriota</taxon>
        <taxon>Cyanophyceae</taxon>
        <taxon>Nostocales</taxon>
        <taxon>Calotrichaceae</taxon>
        <taxon>Brunnivagina</taxon>
    </lineage>
</organism>
<reference evidence="8 9" key="1">
    <citation type="submission" date="2017-08" db="EMBL/GenBank/DDBJ databases">
        <title>Draft genome sequence of filamentous cyanobacterium Calothrix elsteri CCALA 953.</title>
        <authorList>
            <person name="Gagunashvili A.N."/>
            <person name="Elster J."/>
            <person name="Andresson O.S."/>
        </authorList>
    </citation>
    <scope>NUCLEOTIDE SEQUENCE [LARGE SCALE GENOMIC DNA]</scope>
    <source>
        <strain evidence="8 9">CCALA 953</strain>
    </source>
</reference>
<evidence type="ECO:0000259" key="7">
    <source>
        <dbReference type="PROSITE" id="PS51930"/>
    </source>
</evidence>
<dbReference type="OrthoDB" id="7057533at2"/>
<dbReference type="PANTHER" id="PTHR33941">
    <property type="entry name" value="PROPANEDIOL UTILIZATION PROTEIN PDUA"/>
    <property type="match status" value="1"/>
</dbReference>
<evidence type="ECO:0000256" key="2">
    <source>
        <dbReference type="ARBA" id="ARBA00023300"/>
    </source>
</evidence>
<dbReference type="HAMAP" id="MF_00854">
    <property type="entry name" value="CcmK"/>
    <property type="match status" value="1"/>
</dbReference>
<dbReference type="RefSeq" id="WP_095720915.1">
    <property type="nucleotide sequence ID" value="NZ_NTFS01000046.1"/>
</dbReference>
<dbReference type="AlphaFoldDB" id="A0A2A2TMF5"/>
<comment type="subunit">
    <text evidence="6">Homohexamer. Interacts with CcmN and CcmO in the carboxysome.</text>
</comment>
<dbReference type="InterPro" id="IPR050575">
    <property type="entry name" value="BMC_shell"/>
</dbReference>
<keyword evidence="4 6" id="KW-1282">Carboxysome</keyword>
<dbReference type="InterPro" id="IPR037233">
    <property type="entry name" value="CcmK-like_sf"/>
</dbReference>
<dbReference type="SUPFAM" id="SSF143414">
    <property type="entry name" value="CcmK-like"/>
    <property type="match status" value="1"/>
</dbReference>
<keyword evidence="9" id="KW-1185">Reference proteome</keyword>
<evidence type="ECO:0000256" key="3">
    <source>
        <dbReference type="ARBA" id="ARBA00023587"/>
    </source>
</evidence>
<keyword evidence="5" id="KW-1283">Bacterial microcompartment</keyword>
<dbReference type="InterPro" id="IPR044872">
    <property type="entry name" value="CcmK/CsoS1_BMC"/>
</dbReference>
<evidence type="ECO:0000256" key="1">
    <source>
        <dbReference type="ARBA" id="ARBA00022531"/>
    </source>
</evidence>
<dbReference type="Pfam" id="PF00936">
    <property type="entry name" value="BMC"/>
    <property type="match status" value="1"/>
</dbReference>
<dbReference type="PANTHER" id="PTHR33941:SF13">
    <property type="entry name" value="CARBOXYSOME SHELL PROTEIN CCMK4"/>
    <property type="match status" value="1"/>
</dbReference>
<evidence type="ECO:0000256" key="6">
    <source>
        <dbReference type="HAMAP-Rule" id="MF_00854"/>
    </source>
</evidence>
<dbReference type="InterPro" id="IPR046380">
    <property type="entry name" value="CcmK"/>
</dbReference>
<dbReference type="Gene3D" id="3.30.70.1710">
    <property type="match status" value="1"/>
</dbReference>
<dbReference type="SMART" id="SM00877">
    <property type="entry name" value="BMC"/>
    <property type="match status" value="1"/>
</dbReference>
<dbReference type="GO" id="GO:0043886">
    <property type="term" value="F:structural constituent of carboxysome shell"/>
    <property type="evidence" value="ECO:0007669"/>
    <property type="project" value="UniProtKB-UniRule"/>
</dbReference>
<accession>A0A2A2TMF5</accession>
<keyword evidence="1 6" id="KW-0602">Photosynthesis</keyword>
<dbReference type="Proteomes" id="UP000218238">
    <property type="component" value="Unassembled WGS sequence"/>
</dbReference>
<comment type="similarity">
    <text evidence="6">Belongs to the bacterial microcompartments protein family. CcmK subfamily.</text>
</comment>
<evidence type="ECO:0000313" key="8">
    <source>
        <dbReference type="EMBL" id="PAX59573.1"/>
    </source>
</evidence>
<dbReference type="InterPro" id="IPR020808">
    <property type="entry name" value="Bact_microcomp_CS"/>
</dbReference>
<keyword evidence="2 6" id="KW-0120">Carbon dioxide fixation</keyword>
<dbReference type="PROSITE" id="PS01139">
    <property type="entry name" value="BMC_1"/>
    <property type="match status" value="1"/>
</dbReference>
<dbReference type="InterPro" id="IPR000249">
    <property type="entry name" value="BMC_dom"/>
</dbReference>
<dbReference type="PROSITE" id="PS51930">
    <property type="entry name" value="BMC_2"/>
    <property type="match status" value="1"/>
</dbReference>
<evidence type="ECO:0000256" key="4">
    <source>
        <dbReference type="ARBA" id="ARBA00023669"/>
    </source>
</evidence>
<dbReference type="EMBL" id="NTFS01000046">
    <property type="protein sequence ID" value="PAX59573.1"/>
    <property type="molecule type" value="Genomic_DNA"/>
</dbReference>
<gene>
    <name evidence="6" type="primary">ccmK</name>
    <name evidence="8" type="ORF">CK510_06460</name>
</gene>
<name>A0A2A2TMF5_9CYAN</name>